<protein>
    <recommendedName>
        <fullName evidence="2">DUF6604 domain-containing protein</fullName>
    </recommendedName>
</protein>
<dbReference type="InterPro" id="IPR046539">
    <property type="entry name" value="DUF6604"/>
</dbReference>
<feature type="compositionally biased region" description="Polar residues" evidence="1">
    <location>
        <begin position="48"/>
        <end position="64"/>
    </location>
</feature>
<name>A0A9W8ZZE5_9AGAR</name>
<evidence type="ECO:0000259" key="2">
    <source>
        <dbReference type="Pfam" id="PF20253"/>
    </source>
</evidence>
<accession>A0A9W8ZZE5</accession>
<dbReference type="PANTHER" id="PTHR38795">
    <property type="entry name" value="DUF6604 DOMAIN-CONTAINING PROTEIN"/>
    <property type="match status" value="1"/>
</dbReference>
<gene>
    <name evidence="3" type="ORF">C8J55DRAFT_564072</name>
</gene>
<dbReference type="Pfam" id="PF20253">
    <property type="entry name" value="DUF6604"/>
    <property type="match status" value="1"/>
</dbReference>
<reference evidence="3" key="1">
    <citation type="submission" date="2022-08" db="EMBL/GenBank/DDBJ databases">
        <authorList>
            <consortium name="DOE Joint Genome Institute"/>
            <person name="Min B."/>
            <person name="Riley R."/>
            <person name="Sierra-Patev S."/>
            <person name="Naranjo-Ortiz M."/>
            <person name="Looney B."/>
            <person name="Konkel Z."/>
            <person name="Slot J.C."/>
            <person name="Sakamoto Y."/>
            <person name="Steenwyk J.L."/>
            <person name="Rokas A."/>
            <person name="Carro J."/>
            <person name="Camarero S."/>
            <person name="Ferreira P."/>
            <person name="Molpeceres G."/>
            <person name="Ruiz-Duenas F.J."/>
            <person name="Serrano A."/>
            <person name="Henrissat B."/>
            <person name="Drula E."/>
            <person name="Hughes K.W."/>
            <person name="Mata J.L."/>
            <person name="Ishikawa N.K."/>
            <person name="Vargas-Isla R."/>
            <person name="Ushijima S."/>
            <person name="Smith C.A."/>
            <person name="Ahrendt S."/>
            <person name="Andreopoulos W."/>
            <person name="He G."/>
            <person name="Labutti K."/>
            <person name="Lipzen A."/>
            <person name="Ng V."/>
            <person name="Sandor L."/>
            <person name="Barry K."/>
            <person name="Martinez A.T."/>
            <person name="Xiao Y."/>
            <person name="Gibbons J.G."/>
            <person name="Terashima K."/>
            <person name="Hibbett D.S."/>
            <person name="Grigoriev I.V."/>
        </authorList>
    </citation>
    <scope>NUCLEOTIDE SEQUENCE</scope>
    <source>
        <strain evidence="3">Sp2 HRB7682 ss15</strain>
    </source>
</reference>
<evidence type="ECO:0000313" key="4">
    <source>
        <dbReference type="Proteomes" id="UP001150238"/>
    </source>
</evidence>
<proteinExistence type="predicted"/>
<organism evidence="3 4">
    <name type="scientific">Lentinula lateritia</name>
    <dbReference type="NCBI Taxonomy" id="40482"/>
    <lineage>
        <taxon>Eukaryota</taxon>
        <taxon>Fungi</taxon>
        <taxon>Dikarya</taxon>
        <taxon>Basidiomycota</taxon>
        <taxon>Agaricomycotina</taxon>
        <taxon>Agaricomycetes</taxon>
        <taxon>Agaricomycetidae</taxon>
        <taxon>Agaricales</taxon>
        <taxon>Marasmiineae</taxon>
        <taxon>Omphalotaceae</taxon>
        <taxon>Lentinula</taxon>
    </lineage>
</organism>
<comment type="caution">
    <text evidence="3">The sequence shown here is derived from an EMBL/GenBank/DDBJ whole genome shotgun (WGS) entry which is preliminary data.</text>
</comment>
<sequence length="837" mass="95915">MPNPQLPNDIETSRSKYKNLTARFLKWLSCRAEDMKITSLDELEDESTSGSVLQSKTKMNPSRRTNAHGKKKKTTAQSPVTPKTTLPTVFTVGLLVRLAEKITQVTNLKVPDAVFTVLDDIIELRSEVASFYHRQGSHPRLIESNHRHRHFIECLRKIRRYLELCPTSRPDNALVKLGEFMSLLGIDDNSAPVSSVQPPLDEDWLPDNLRRKASTKKENLTTPMHDRPLSEFSIIADGDNGKDESEVLAWMFFHDLARLREHVRGIWGQYCQKEITLVTASFLTTQSIEIVKEMEEDFFSSHTQLFSGYLDLVKVMFRMHPKLDIRSVVQELIMMDSSTVDFTMSRIFHSLWQFGMTLIAGNVPCPKPGFFPTFHPEDDRSSMDDEQLAAEDLAILMPHLSEVAMQCKLSSTEVGKRAKKSDPTTVDEQALVRDMRAFIIDSSRPKPFHLIFQWAVYKDTVLVTRKQLKRPLEELLQFSRHIMSSFNFWEQDYDFRFYSDNDVDSLRPAIYEFIQLVQSHVLTDCLGSWKDQNHIANLTPYQLWHYNPWACGAALYSLLLQIHHTMVQVLNGTGYLGSVAHLYHALRVHGQVEREWPHMDRILEIVKECAFNDHFPEKGKCLMSFSGFLGSDPALSQGRITPGYKSNGYGTGVLPKDFGGSLLGRLSELYHYRLTDNLVAELFPRQGELTVARRSRIGIPPQPRLRFGGKRCDAFSLLDVLKQRIESDLLNTALGLDLFAVQRMSISILRRWSNRTKEEFIGCFGPGYMERPTQIVFLPGYMLKGMEYFGKYRDGNRGMTRELVDRIVKEAVRSLEEGREDLEKSLDGGATMFFLSK</sequence>
<dbReference type="AlphaFoldDB" id="A0A9W8ZZE5"/>
<dbReference type="PANTHER" id="PTHR38795:SF1">
    <property type="entry name" value="DUF6604 DOMAIN-CONTAINING PROTEIN"/>
    <property type="match status" value="1"/>
</dbReference>
<feature type="region of interest" description="Disordered" evidence="1">
    <location>
        <begin position="43"/>
        <end position="82"/>
    </location>
</feature>
<evidence type="ECO:0000256" key="1">
    <source>
        <dbReference type="SAM" id="MobiDB-lite"/>
    </source>
</evidence>
<reference evidence="3" key="2">
    <citation type="journal article" date="2023" name="Proc. Natl. Acad. Sci. U.S.A.">
        <title>A global phylogenomic analysis of the shiitake genus Lentinula.</title>
        <authorList>
            <person name="Sierra-Patev S."/>
            <person name="Min B."/>
            <person name="Naranjo-Ortiz M."/>
            <person name="Looney B."/>
            <person name="Konkel Z."/>
            <person name="Slot J.C."/>
            <person name="Sakamoto Y."/>
            <person name="Steenwyk J.L."/>
            <person name="Rokas A."/>
            <person name="Carro J."/>
            <person name="Camarero S."/>
            <person name="Ferreira P."/>
            <person name="Molpeceres G."/>
            <person name="Ruiz-Duenas F.J."/>
            <person name="Serrano A."/>
            <person name="Henrissat B."/>
            <person name="Drula E."/>
            <person name="Hughes K.W."/>
            <person name="Mata J.L."/>
            <person name="Ishikawa N.K."/>
            <person name="Vargas-Isla R."/>
            <person name="Ushijima S."/>
            <person name="Smith C.A."/>
            <person name="Donoghue J."/>
            <person name="Ahrendt S."/>
            <person name="Andreopoulos W."/>
            <person name="He G."/>
            <person name="LaButti K."/>
            <person name="Lipzen A."/>
            <person name="Ng V."/>
            <person name="Riley R."/>
            <person name="Sandor L."/>
            <person name="Barry K."/>
            <person name="Martinez A.T."/>
            <person name="Xiao Y."/>
            <person name="Gibbons J.G."/>
            <person name="Terashima K."/>
            <person name="Grigoriev I.V."/>
            <person name="Hibbett D."/>
        </authorList>
    </citation>
    <scope>NUCLEOTIDE SEQUENCE</scope>
    <source>
        <strain evidence="3">Sp2 HRB7682 ss15</strain>
    </source>
</reference>
<feature type="domain" description="DUF6604" evidence="2">
    <location>
        <begin position="16"/>
        <end position="299"/>
    </location>
</feature>
<evidence type="ECO:0000313" key="3">
    <source>
        <dbReference type="EMBL" id="KAJ4470339.1"/>
    </source>
</evidence>
<feature type="compositionally biased region" description="Basic residues" evidence="1">
    <location>
        <begin position="65"/>
        <end position="74"/>
    </location>
</feature>
<dbReference type="EMBL" id="JANVFS010000032">
    <property type="protein sequence ID" value="KAJ4470339.1"/>
    <property type="molecule type" value="Genomic_DNA"/>
</dbReference>
<dbReference type="Proteomes" id="UP001150238">
    <property type="component" value="Unassembled WGS sequence"/>
</dbReference>